<protein>
    <recommendedName>
        <fullName evidence="3">DUF3303 domain-containing protein</fullName>
    </recommendedName>
</protein>
<keyword evidence="2" id="KW-1185">Reference proteome</keyword>
<reference evidence="1 2" key="1">
    <citation type="submission" date="2018-08" db="EMBL/GenBank/DDBJ databases">
        <title>Pseudooceanicola sediminis CY03 in the family Rhodobacteracea.</title>
        <authorList>
            <person name="Zhang Y.-J."/>
        </authorList>
    </citation>
    <scope>NUCLEOTIDE SEQUENCE [LARGE SCALE GENOMIC DNA]</scope>
    <source>
        <strain evidence="1 2">CY03</strain>
    </source>
</reference>
<organism evidence="1 2">
    <name type="scientific">Pseudooceanicola sediminis</name>
    <dbReference type="NCBI Taxonomy" id="2211117"/>
    <lineage>
        <taxon>Bacteria</taxon>
        <taxon>Pseudomonadati</taxon>
        <taxon>Pseudomonadota</taxon>
        <taxon>Alphaproteobacteria</taxon>
        <taxon>Rhodobacterales</taxon>
        <taxon>Paracoccaceae</taxon>
        <taxon>Pseudooceanicola</taxon>
    </lineage>
</organism>
<evidence type="ECO:0000313" key="1">
    <source>
        <dbReference type="EMBL" id="RII39840.1"/>
    </source>
</evidence>
<gene>
    <name evidence="1" type="ORF">DL237_03820</name>
</gene>
<dbReference type="EMBL" id="QWJJ01000003">
    <property type="protein sequence ID" value="RII39840.1"/>
    <property type="molecule type" value="Genomic_DNA"/>
</dbReference>
<sequence>MTETVMLTVFLRHDQSKNLEQIQSHLSDQDWWRGFPPEGAEILSWNVVMGIGQVVTLRMAPEILPKVNVELERRAWGVFSTEFFPTYDFIPVRDRLGREDAEKRAKDAGENAPQGAAE</sequence>
<dbReference type="AlphaFoldDB" id="A0A399J3K1"/>
<name>A0A399J3K1_9RHOB</name>
<proteinExistence type="predicted"/>
<dbReference type="OrthoDB" id="767859at2"/>
<dbReference type="Proteomes" id="UP000265848">
    <property type="component" value="Unassembled WGS sequence"/>
</dbReference>
<evidence type="ECO:0000313" key="2">
    <source>
        <dbReference type="Proteomes" id="UP000265848"/>
    </source>
</evidence>
<accession>A0A399J3K1</accession>
<comment type="caution">
    <text evidence="1">The sequence shown here is derived from an EMBL/GenBank/DDBJ whole genome shotgun (WGS) entry which is preliminary data.</text>
</comment>
<evidence type="ECO:0008006" key="3">
    <source>
        <dbReference type="Google" id="ProtNLM"/>
    </source>
</evidence>